<dbReference type="InterPro" id="IPR015153">
    <property type="entry name" value="EF-hand_dom_typ1"/>
</dbReference>
<feature type="domain" description="ZZ-type" evidence="8">
    <location>
        <begin position="240"/>
        <end position="296"/>
    </location>
</feature>
<dbReference type="Pfam" id="PF09068">
    <property type="entry name" value="EF-hand_2"/>
    <property type="match status" value="1"/>
</dbReference>
<dbReference type="AlphaFoldDB" id="A0ABD1KUE0"/>
<dbReference type="CDD" id="cd16243">
    <property type="entry name" value="EFh_DYTN"/>
    <property type="match status" value="1"/>
</dbReference>
<feature type="region of interest" description="Disordered" evidence="6">
    <location>
        <begin position="488"/>
        <end position="666"/>
    </location>
</feature>
<dbReference type="InterPro" id="IPR015154">
    <property type="entry name" value="EF-hand_dom_typ2"/>
</dbReference>
<dbReference type="InterPro" id="IPR043145">
    <property type="entry name" value="Znf_ZZ_sf"/>
</dbReference>
<dbReference type="InterPro" id="IPR000433">
    <property type="entry name" value="Znf_ZZ"/>
</dbReference>
<dbReference type="GO" id="GO:0008270">
    <property type="term" value="F:zinc ion binding"/>
    <property type="evidence" value="ECO:0007669"/>
    <property type="project" value="UniProtKB-KW"/>
</dbReference>
<dbReference type="Gene3D" id="6.10.140.70">
    <property type="match status" value="1"/>
</dbReference>
<evidence type="ECO:0000313" key="10">
    <source>
        <dbReference type="Proteomes" id="UP001591681"/>
    </source>
</evidence>
<evidence type="ECO:0000259" key="8">
    <source>
        <dbReference type="PROSITE" id="PS50135"/>
    </source>
</evidence>
<feature type="region of interest" description="Disordered" evidence="6">
    <location>
        <begin position="361"/>
        <end position="382"/>
    </location>
</feature>
<proteinExistence type="predicted"/>
<dbReference type="SUPFAM" id="SSF47473">
    <property type="entry name" value="EF-hand"/>
    <property type="match status" value="2"/>
</dbReference>
<dbReference type="PANTHER" id="PTHR12268">
    <property type="entry name" value="E3 UBIQUITIN-PROTEIN LIGASE KCMF1"/>
    <property type="match status" value="1"/>
</dbReference>
<evidence type="ECO:0000256" key="3">
    <source>
        <dbReference type="ARBA" id="ARBA00022833"/>
    </source>
</evidence>
<dbReference type="SUPFAM" id="SSF57850">
    <property type="entry name" value="RING/U-box"/>
    <property type="match status" value="1"/>
</dbReference>
<reference evidence="9 10" key="1">
    <citation type="submission" date="2024-09" db="EMBL/GenBank/DDBJ databases">
        <title>A chromosome-level genome assembly of Gray's grenadier anchovy, Coilia grayii.</title>
        <authorList>
            <person name="Fu Z."/>
        </authorList>
    </citation>
    <scope>NUCLEOTIDE SEQUENCE [LARGE SCALE GENOMIC DNA]</scope>
    <source>
        <strain evidence="9">G4</strain>
        <tissue evidence="9">Muscle</tissue>
    </source>
</reference>
<keyword evidence="5" id="KW-0175">Coiled coil</keyword>
<evidence type="ECO:0000256" key="7">
    <source>
        <dbReference type="SAM" id="SignalP"/>
    </source>
</evidence>
<accession>A0ABD1KUE0</accession>
<dbReference type="Pfam" id="PF00569">
    <property type="entry name" value="ZZ"/>
    <property type="match status" value="1"/>
</dbReference>
<feature type="compositionally biased region" description="Acidic residues" evidence="6">
    <location>
        <begin position="540"/>
        <end position="553"/>
    </location>
</feature>
<feature type="region of interest" description="Disordered" evidence="6">
    <location>
        <begin position="694"/>
        <end position="718"/>
    </location>
</feature>
<dbReference type="InterPro" id="IPR050774">
    <property type="entry name" value="KCMF1/Dystrophin"/>
</dbReference>
<keyword evidence="3" id="KW-0862">Zinc</keyword>
<evidence type="ECO:0000256" key="2">
    <source>
        <dbReference type="ARBA" id="ARBA00022771"/>
    </source>
</evidence>
<dbReference type="Proteomes" id="UP001591681">
    <property type="component" value="Unassembled WGS sequence"/>
</dbReference>
<keyword evidence="7" id="KW-0732">Signal</keyword>
<evidence type="ECO:0000256" key="5">
    <source>
        <dbReference type="SAM" id="Coils"/>
    </source>
</evidence>
<feature type="signal peptide" evidence="7">
    <location>
        <begin position="1"/>
        <end position="25"/>
    </location>
</feature>
<feature type="coiled-coil region" evidence="5">
    <location>
        <begin position="438"/>
        <end position="479"/>
    </location>
</feature>
<dbReference type="InterPro" id="IPR011992">
    <property type="entry name" value="EF-hand-dom_pair"/>
</dbReference>
<dbReference type="EMBL" id="JBHFQA010000002">
    <property type="protein sequence ID" value="KAL2102776.1"/>
    <property type="molecule type" value="Genomic_DNA"/>
</dbReference>
<feature type="compositionally biased region" description="Low complexity" evidence="6">
    <location>
        <begin position="373"/>
        <end position="382"/>
    </location>
</feature>
<dbReference type="SMART" id="SM00291">
    <property type="entry name" value="ZnF_ZZ"/>
    <property type="match status" value="1"/>
</dbReference>
<evidence type="ECO:0000256" key="6">
    <source>
        <dbReference type="SAM" id="MobiDB-lite"/>
    </source>
</evidence>
<feature type="compositionally biased region" description="Acidic residues" evidence="6">
    <location>
        <begin position="642"/>
        <end position="666"/>
    </location>
</feature>
<sequence>MKFILICAFIVLPCLLLCLFICLEGLNEVRPAVYRAALKLRSLQKLCQMHTVTQQELSPALQVFSESANPQTQLSKAEVTQGLESLFQGVSEDLPAEVVAEAIDQTTRVLFKLYDREQTGTVQLHSVEAALTALSGDPLIAKHKALFQLGESLSGHIGSEGSTVTRSGLRLLLHDLSQVPAVVQESHVFGHVETAVRSCFSGVLTAGVCEEVFLSWLQSEPRLLLWFSTLYRISASEAVVHAVRCRTCKAFPIIGLRYRCLKCVNLHQCQTCFLTERRSKKHKPSHPVLEFCSQPTWKESLASLASNARHALLPRRYTRREAERRRKLTRGESGGDPGNIPCAGSPKEEQQSTVFHQSCDLVNTATSPPPRPTSAASVPSSAVCPQVQVESKALQTEEDLQTQRKTSLLQKDLHVTQKVMKDLQRDKWLLEKEFQVWRAAAQSEHDSLEDRCGELEAAMEALSQHNHSLEQELRRVRHALSLRAVNSGEVLPPFPMPPSSDGSEGTGGSPRSHSESPTSQQPSSEEGGGRTQDGAAEVNQEVEDEEEDMDEDVECRKPLKGEDDLELSLKSDSSCCDDITQALEVTSDPEQRVDASEDAPLGEGDMGEGGASDWEEKKRASNLEEVQGGGSQEVYRRSVLKEEEEEEGEEEKKEEEEEEQDLEAEEEQLCELVLRLKTSLSLPTHAGKVCMCVYERGREGEGQRERETDGGRERDNKE</sequence>
<dbReference type="Gene3D" id="1.10.238.10">
    <property type="entry name" value="EF-hand"/>
    <property type="match status" value="1"/>
</dbReference>
<comment type="caution">
    <text evidence="9">The sequence shown here is derived from an EMBL/GenBank/DDBJ whole genome shotgun (WGS) entry which is preliminary data.</text>
</comment>
<keyword evidence="2 4" id="KW-0863">Zinc-finger</keyword>
<evidence type="ECO:0000256" key="4">
    <source>
        <dbReference type="PROSITE-ProRule" id="PRU00228"/>
    </source>
</evidence>
<feature type="compositionally biased region" description="Low complexity" evidence="6">
    <location>
        <begin position="515"/>
        <end position="525"/>
    </location>
</feature>
<evidence type="ECO:0000313" key="9">
    <source>
        <dbReference type="EMBL" id="KAL2102776.1"/>
    </source>
</evidence>
<protein>
    <recommendedName>
        <fullName evidence="8">ZZ-type domain-containing protein</fullName>
    </recommendedName>
</protein>
<dbReference type="Pfam" id="PF09069">
    <property type="entry name" value="EF-hand_3"/>
    <property type="match status" value="1"/>
</dbReference>
<dbReference type="PROSITE" id="PS50135">
    <property type="entry name" value="ZF_ZZ_2"/>
    <property type="match status" value="1"/>
</dbReference>
<name>A0ABD1KUE0_9TELE</name>
<organism evidence="9 10">
    <name type="scientific">Coilia grayii</name>
    <name type="common">Gray's grenadier anchovy</name>
    <dbReference type="NCBI Taxonomy" id="363190"/>
    <lineage>
        <taxon>Eukaryota</taxon>
        <taxon>Metazoa</taxon>
        <taxon>Chordata</taxon>
        <taxon>Craniata</taxon>
        <taxon>Vertebrata</taxon>
        <taxon>Euteleostomi</taxon>
        <taxon>Actinopterygii</taxon>
        <taxon>Neopterygii</taxon>
        <taxon>Teleostei</taxon>
        <taxon>Clupei</taxon>
        <taxon>Clupeiformes</taxon>
        <taxon>Clupeoidei</taxon>
        <taxon>Engraulidae</taxon>
        <taxon>Coilinae</taxon>
        <taxon>Coilia</taxon>
    </lineage>
</organism>
<feature type="region of interest" description="Disordered" evidence="6">
    <location>
        <begin position="315"/>
        <end position="347"/>
    </location>
</feature>
<dbReference type="PANTHER" id="PTHR12268:SF18">
    <property type="entry name" value="DYSTROTELIN"/>
    <property type="match status" value="1"/>
</dbReference>
<dbReference type="Gene3D" id="3.30.60.90">
    <property type="match status" value="1"/>
</dbReference>
<keyword evidence="10" id="KW-1185">Reference proteome</keyword>
<keyword evidence="1" id="KW-0479">Metal-binding</keyword>
<feature type="compositionally biased region" description="Low complexity" evidence="6">
    <location>
        <begin position="568"/>
        <end position="578"/>
    </location>
</feature>
<feature type="chain" id="PRO_5044794354" description="ZZ-type domain-containing protein" evidence="7">
    <location>
        <begin position="26"/>
        <end position="718"/>
    </location>
</feature>
<evidence type="ECO:0000256" key="1">
    <source>
        <dbReference type="ARBA" id="ARBA00022723"/>
    </source>
</evidence>
<gene>
    <name evidence="9" type="ORF">ACEWY4_001944</name>
</gene>
<feature type="compositionally biased region" description="Basic and acidic residues" evidence="6">
    <location>
        <begin position="695"/>
        <end position="718"/>
    </location>
</feature>